<reference evidence="1 2" key="1">
    <citation type="submission" date="2019-03" db="EMBL/GenBank/DDBJ databases">
        <title>Genomic Encyclopedia of Type Strains, Phase III (KMG-III): the genomes of soil and plant-associated and newly described type strains.</title>
        <authorList>
            <person name="Whitman W."/>
        </authorList>
    </citation>
    <scope>NUCLEOTIDE SEQUENCE [LARGE SCALE GENOMIC DNA]</scope>
    <source>
        <strain evidence="1 2">CGMCC 1.10957</strain>
    </source>
</reference>
<gene>
    <name evidence="1" type="ORF">A8975_2864</name>
</gene>
<protein>
    <recommendedName>
        <fullName evidence="3">DUF3347 domain-containing protein</fullName>
    </recommendedName>
</protein>
<evidence type="ECO:0000313" key="1">
    <source>
        <dbReference type="EMBL" id="TDY05774.1"/>
    </source>
</evidence>
<evidence type="ECO:0000313" key="2">
    <source>
        <dbReference type="Proteomes" id="UP000294930"/>
    </source>
</evidence>
<dbReference type="Proteomes" id="UP000294930">
    <property type="component" value="Unassembled WGS sequence"/>
</dbReference>
<sequence>MKLLLLLSFLPGLLYAQQAQSGKDIYLNAKANFICQQIEQSETAIEDMHSRQATMLTIKKGLEPANESIRHQKKLEKKGIKNHLYDGYLNLYLSQACSDYNRLFAVFNIQHLENKLKRKRFIELHDFIRDLMQADSISNIQNYVNDSKWDTFKNKLQPNFNKLQNLRWTAALKIIPEWRTINRYTIQLVDIKDTNHIFELEIVYNLDKASKISDLIINEYTKEHPKVEIVETTYEVPSGKQ</sequence>
<accession>A0ABY2G1A2</accession>
<proteinExistence type="predicted"/>
<evidence type="ECO:0008006" key="3">
    <source>
        <dbReference type="Google" id="ProtNLM"/>
    </source>
</evidence>
<keyword evidence="2" id="KW-1185">Reference proteome</keyword>
<organism evidence="1 2">
    <name type="scientific">Meridianimaribacter flavus</name>
    <dbReference type="NCBI Taxonomy" id="571115"/>
    <lineage>
        <taxon>Bacteria</taxon>
        <taxon>Pseudomonadati</taxon>
        <taxon>Bacteroidota</taxon>
        <taxon>Flavobacteriia</taxon>
        <taxon>Flavobacteriales</taxon>
        <taxon>Flavobacteriaceae</taxon>
        <taxon>Meridianimaribacter</taxon>
    </lineage>
</organism>
<name>A0ABY2G1A2_9FLAO</name>
<dbReference type="EMBL" id="SOQZ01000009">
    <property type="protein sequence ID" value="TDY05774.1"/>
    <property type="molecule type" value="Genomic_DNA"/>
</dbReference>
<comment type="caution">
    <text evidence="1">The sequence shown here is derived from an EMBL/GenBank/DDBJ whole genome shotgun (WGS) entry which is preliminary data.</text>
</comment>
<dbReference type="RefSeq" id="WP_134201317.1">
    <property type="nucleotide sequence ID" value="NZ_SOQZ01000009.1"/>
</dbReference>